<evidence type="ECO:0000313" key="4">
    <source>
        <dbReference type="Proteomes" id="UP000807371"/>
    </source>
</evidence>
<dbReference type="EMBL" id="JACYXC010000001">
    <property type="protein sequence ID" value="MBH5334198.1"/>
    <property type="molecule type" value="Genomic_DNA"/>
</dbReference>
<dbReference type="RefSeq" id="WP_197987921.1">
    <property type="nucleotide sequence ID" value="NZ_JACYXC010000001.1"/>
</dbReference>
<dbReference type="Proteomes" id="UP000807371">
    <property type="component" value="Unassembled WGS sequence"/>
</dbReference>
<evidence type="ECO:0000313" key="3">
    <source>
        <dbReference type="EMBL" id="MBH5334198.1"/>
    </source>
</evidence>
<dbReference type="InterPro" id="IPR047724">
    <property type="entry name" value="Streptophobe"/>
</dbReference>
<feature type="transmembrane region" description="Helical" evidence="2">
    <location>
        <begin position="14"/>
        <end position="36"/>
    </location>
</feature>
<feature type="transmembrane region" description="Helical" evidence="2">
    <location>
        <begin position="402"/>
        <end position="420"/>
    </location>
</feature>
<name>A0ABS0NG85_9ACTN</name>
<feature type="region of interest" description="Disordered" evidence="1">
    <location>
        <begin position="457"/>
        <end position="490"/>
    </location>
</feature>
<organism evidence="3 4">
    <name type="scientific">Streptomyces pactum</name>
    <dbReference type="NCBI Taxonomy" id="68249"/>
    <lineage>
        <taxon>Bacteria</taxon>
        <taxon>Bacillati</taxon>
        <taxon>Actinomycetota</taxon>
        <taxon>Actinomycetes</taxon>
        <taxon>Kitasatosporales</taxon>
        <taxon>Streptomycetaceae</taxon>
        <taxon>Streptomyces</taxon>
    </lineage>
</organism>
<reference evidence="3 4" key="1">
    <citation type="submission" date="2020-09" db="EMBL/GenBank/DDBJ databases">
        <title>Biosynthesis of the nuclear factor of activated T cells inhibitor NFAT-133 and its congeners in Streptomyces pactum.</title>
        <authorList>
            <person name="Zhou W."/>
            <person name="Posri P."/>
            <person name="Abugrain M.E."/>
            <person name="Weisberg A.J."/>
            <person name="Chang J.H."/>
            <person name="Mahmud T."/>
        </authorList>
    </citation>
    <scope>NUCLEOTIDE SEQUENCE [LARGE SCALE GENOMIC DNA]</scope>
    <source>
        <strain evidence="3 4">ATCC 27456</strain>
    </source>
</reference>
<comment type="caution">
    <text evidence="3">The sequence shown here is derived from an EMBL/GenBank/DDBJ whole genome shotgun (WGS) entry which is preliminary data.</text>
</comment>
<keyword evidence="2" id="KW-1133">Transmembrane helix</keyword>
<feature type="transmembrane region" description="Helical" evidence="2">
    <location>
        <begin position="426"/>
        <end position="448"/>
    </location>
</feature>
<feature type="transmembrane region" description="Helical" evidence="2">
    <location>
        <begin position="86"/>
        <end position="107"/>
    </location>
</feature>
<feature type="transmembrane region" description="Helical" evidence="2">
    <location>
        <begin position="375"/>
        <end position="395"/>
    </location>
</feature>
<evidence type="ECO:0008006" key="5">
    <source>
        <dbReference type="Google" id="ProtNLM"/>
    </source>
</evidence>
<evidence type="ECO:0000256" key="1">
    <source>
        <dbReference type="SAM" id="MobiDB-lite"/>
    </source>
</evidence>
<sequence length="490" mass="47997">MAANHGGRGRTGEVLLSALAAVGWAFLAMVGVGALGLHLMEADRAGSLGPMTAATVVLAVGGSVEPSGDVRVFGLEGADATSAIDVMPLGVSLTGALLLGGVFLRALRRAGPVPTPAGLAVRAGAVAVLFLLVLAGLCWVADDTVTIDGSTLGRAAGEGAGRLPADLGDLADIGGGLLPDRLVDLAGAEAEVGITVATARTLLGGAVWVAGVLLLALLVSRRTPLPRGWEAVHPVVRPAASALCTVLLLATGAATAAGVYASIGDEHPRLVLGGTLIGAPNGAGTGVPLGLFVPWHGTATGALRQVLPDPLDELLGTGTEERITVGRLAEQDGRVWLLVVGCVLMMLAAGVLTAARTPVPAGTGPGGRDRGPYGFAGWCALRLGVATALALPLLVRLTGVSATAGLSVFGFDAFAAGLDLHGSVPWAVLLGAAWGAAAGFAGALAAWYTGAAGVVAGGPGRPGGPAPPGGRAGGSGPESRSRGAREGGPG</sequence>
<feature type="transmembrane region" description="Helical" evidence="2">
    <location>
        <begin position="119"/>
        <end position="142"/>
    </location>
</feature>
<dbReference type="NCBIfam" id="NF038391">
    <property type="entry name" value="streptophobe"/>
    <property type="match status" value="1"/>
</dbReference>
<feature type="transmembrane region" description="Helical" evidence="2">
    <location>
        <begin position="201"/>
        <end position="219"/>
    </location>
</feature>
<keyword evidence="4" id="KW-1185">Reference proteome</keyword>
<accession>A0ABS0NG85</accession>
<evidence type="ECO:0000256" key="2">
    <source>
        <dbReference type="SAM" id="Phobius"/>
    </source>
</evidence>
<feature type="transmembrane region" description="Helical" evidence="2">
    <location>
        <begin position="335"/>
        <end position="355"/>
    </location>
</feature>
<protein>
    <recommendedName>
        <fullName evidence="5">Integral membrane protein</fullName>
    </recommendedName>
</protein>
<keyword evidence="2" id="KW-0472">Membrane</keyword>
<gene>
    <name evidence="3" type="ORF">IHE55_05030</name>
</gene>
<keyword evidence="2" id="KW-0812">Transmembrane</keyword>
<proteinExistence type="predicted"/>
<feature type="compositionally biased region" description="Basic and acidic residues" evidence="1">
    <location>
        <begin position="479"/>
        <end position="490"/>
    </location>
</feature>